<feature type="transmembrane region" description="Helical" evidence="1">
    <location>
        <begin position="112"/>
        <end position="130"/>
    </location>
</feature>
<evidence type="ECO:0000256" key="1">
    <source>
        <dbReference type="SAM" id="Phobius"/>
    </source>
</evidence>
<feature type="transmembrane region" description="Helical" evidence="1">
    <location>
        <begin position="71"/>
        <end position="92"/>
    </location>
</feature>
<evidence type="ECO:0000313" key="2">
    <source>
        <dbReference type="EMBL" id="QQM32124.1"/>
    </source>
</evidence>
<name>A0A7T7HMW0_9HYPH</name>
<proteinExistence type="predicted"/>
<sequence>MDAYGHLRILVSLILGLAITRVLSGLARRLQEPVKTDRRHAQIVWSLVVLLSAVHFWWWEFALRFIDHWNFWIYIFILSYASLFFLMSTLLYPDHIHEHADREEFFIRRRHAFFALFAVSFGFDLVDTLIKGRDHLAALGIWYGVRLVAGAAIAFTAMRTADSRKLTWLGLIWLAGSIVWITVLYGGLD</sequence>
<keyword evidence="1" id="KW-0812">Transmembrane</keyword>
<feature type="transmembrane region" description="Helical" evidence="1">
    <location>
        <begin position="168"/>
        <end position="188"/>
    </location>
</feature>
<keyword evidence="1" id="KW-1133">Transmembrane helix</keyword>
<reference evidence="2 3" key="1">
    <citation type="submission" date="2020-12" db="EMBL/GenBank/DDBJ databases">
        <authorList>
            <person name="Zheng R.K."/>
            <person name="Sun C.M."/>
        </authorList>
    </citation>
    <scope>NUCLEOTIDE SEQUENCE [LARGE SCALE GENOMIC DNA]</scope>
    <source>
        <strain evidence="2 3">ZRK001</strain>
    </source>
</reference>
<gene>
    <name evidence="2" type="ORF">JET14_08255</name>
</gene>
<evidence type="ECO:0000313" key="3">
    <source>
        <dbReference type="Proteomes" id="UP000596083"/>
    </source>
</evidence>
<feature type="transmembrane region" description="Helical" evidence="1">
    <location>
        <begin position="136"/>
        <end position="156"/>
    </location>
</feature>
<feature type="transmembrane region" description="Helical" evidence="1">
    <location>
        <begin position="6"/>
        <end position="23"/>
    </location>
</feature>
<protein>
    <submittedName>
        <fullName evidence="2">Uncharacterized protein</fullName>
    </submittedName>
</protein>
<keyword evidence="1" id="KW-0472">Membrane</keyword>
<dbReference type="AlphaFoldDB" id="A0A7T7HMW0"/>
<dbReference type="KEGG" id="mlut:JET14_08255"/>
<feature type="transmembrane region" description="Helical" evidence="1">
    <location>
        <begin position="43"/>
        <end position="59"/>
    </location>
</feature>
<dbReference type="RefSeq" id="WP_200337588.1">
    <property type="nucleotide sequence ID" value="NZ_CP066786.1"/>
</dbReference>
<accession>A0A7T7HMW0</accession>
<dbReference type="EMBL" id="CP066786">
    <property type="protein sequence ID" value="QQM32124.1"/>
    <property type="molecule type" value="Genomic_DNA"/>
</dbReference>
<organism evidence="2 3">
    <name type="scientific">Martelella lutilitoris</name>
    <dbReference type="NCBI Taxonomy" id="2583532"/>
    <lineage>
        <taxon>Bacteria</taxon>
        <taxon>Pseudomonadati</taxon>
        <taxon>Pseudomonadota</taxon>
        <taxon>Alphaproteobacteria</taxon>
        <taxon>Hyphomicrobiales</taxon>
        <taxon>Aurantimonadaceae</taxon>
        <taxon>Martelella</taxon>
    </lineage>
</organism>
<dbReference type="Proteomes" id="UP000596083">
    <property type="component" value="Chromosome"/>
</dbReference>